<evidence type="ECO:0000313" key="4">
    <source>
        <dbReference type="Proteomes" id="UP001597383"/>
    </source>
</evidence>
<organism evidence="3 4">
    <name type="scientific">Ornithinibacillus salinisoli</name>
    <dbReference type="NCBI Taxonomy" id="1848459"/>
    <lineage>
        <taxon>Bacteria</taxon>
        <taxon>Bacillati</taxon>
        <taxon>Bacillota</taxon>
        <taxon>Bacilli</taxon>
        <taxon>Bacillales</taxon>
        <taxon>Bacillaceae</taxon>
        <taxon>Ornithinibacillus</taxon>
    </lineage>
</organism>
<sequence length="246" mass="28838">MNIYTTGEVSKKLHISVRTLRYYDQIGLLTPSEKDANGKRLYLETDLLTLEKITLLKTLNLSLKDIEKVLTKITIEQLLHAHKNSLEQKIEEWNTSVKHTTTLLNVFHAEGDLKWEQLIPLVRDAQNKENIDHHWDQYFDQEEKEMLKERLPKMEEDGPSIRQWININRRIELALEKGVTPDSEEGQLIAEDTMILSDQLFEGNEELGDKFFEIRKSPEKSRDINLYPVKEEVLQFMEEAITAFSE</sequence>
<dbReference type="Proteomes" id="UP001597383">
    <property type="component" value="Unassembled WGS sequence"/>
</dbReference>
<feature type="domain" description="HTH merR-type" evidence="2">
    <location>
        <begin position="1"/>
        <end position="72"/>
    </location>
</feature>
<name>A0ABW4VX67_9BACI</name>
<dbReference type="EMBL" id="JBHUHQ010000011">
    <property type="protein sequence ID" value="MFD2043793.1"/>
    <property type="molecule type" value="Genomic_DNA"/>
</dbReference>
<dbReference type="RefSeq" id="WP_377555848.1">
    <property type="nucleotide sequence ID" value="NZ_JBHUHQ010000011.1"/>
</dbReference>
<protein>
    <submittedName>
        <fullName evidence="3">MerR family transcriptional regulator</fullName>
    </submittedName>
</protein>
<dbReference type="CDD" id="cd01106">
    <property type="entry name" value="HTH_TipAL-Mta"/>
    <property type="match status" value="1"/>
</dbReference>
<dbReference type="Pfam" id="PF13411">
    <property type="entry name" value="MerR_1"/>
    <property type="match status" value="1"/>
</dbReference>
<dbReference type="Gene3D" id="1.10.1660.10">
    <property type="match status" value="1"/>
</dbReference>
<evidence type="ECO:0000313" key="3">
    <source>
        <dbReference type="EMBL" id="MFD2043793.1"/>
    </source>
</evidence>
<evidence type="ECO:0000259" key="2">
    <source>
        <dbReference type="PROSITE" id="PS50937"/>
    </source>
</evidence>
<keyword evidence="1" id="KW-0238">DNA-binding</keyword>
<dbReference type="InterPro" id="IPR009061">
    <property type="entry name" value="DNA-bd_dom_put_sf"/>
</dbReference>
<keyword evidence="4" id="KW-1185">Reference proteome</keyword>
<dbReference type="InterPro" id="IPR000551">
    <property type="entry name" value="MerR-type_HTH_dom"/>
</dbReference>
<comment type="caution">
    <text evidence="3">The sequence shown here is derived from an EMBL/GenBank/DDBJ whole genome shotgun (WGS) entry which is preliminary data.</text>
</comment>
<gene>
    <name evidence="3" type="ORF">ACFSJF_05880</name>
</gene>
<dbReference type="InterPro" id="IPR047057">
    <property type="entry name" value="MerR_fam"/>
</dbReference>
<proteinExistence type="predicted"/>
<dbReference type="SUPFAM" id="SSF46955">
    <property type="entry name" value="Putative DNA-binding domain"/>
    <property type="match status" value="1"/>
</dbReference>
<dbReference type="PROSITE" id="PS50937">
    <property type="entry name" value="HTH_MERR_2"/>
    <property type="match status" value="1"/>
</dbReference>
<evidence type="ECO:0000256" key="1">
    <source>
        <dbReference type="ARBA" id="ARBA00023125"/>
    </source>
</evidence>
<dbReference type="SMART" id="SM00422">
    <property type="entry name" value="HTH_MERR"/>
    <property type="match status" value="1"/>
</dbReference>
<dbReference type="PANTHER" id="PTHR30204">
    <property type="entry name" value="REDOX-CYCLING DRUG-SENSING TRANSCRIPTIONAL ACTIVATOR SOXR"/>
    <property type="match status" value="1"/>
</dbReference>
<accession>A0ABW4VX67</accession>
<dbReference type="PANTHER" id="PTHR30204:SF96">
    <property type="entry name" value="CHROMOSOME-ANCHORING PROTEIN RACA"/>
    <property type="match status" value="1"/>
</dbReference>
<reference evidence="4" key="1">
    <citation type="journal article" date="2019" name="Int. J. Syst. Evol. Microbiol.">
        <title>The Global Catalogue of Microorganisms (GCM) 10K type strain sequencing project: providing services to taxonomists for standard genome sequencing and annotation.</title>
        <authorList>
            <consortium name="The Broad Institute Genomics Platform"/>
            <consortium name="The Broad Institute Genome Sequencing Center for Infectious Disease"/>
            <person name="Wu L."/>
            <person name="Ma J."/>
        </authorList>
    </citation>
    <scope>NUCLEOTIDE SEQUENCE [LARGE SCALE GENOMIC DNA]</scope>
    <source>
        <strain evidence="4">R28</strain>
    </source>
</reference>